<dbReference type="Proteomes" id="UP000750711">
    <property type="component" value="Unassembled WGS sequence"/>
</dbReference>
<protein>
    <recommendedName>
        <fullName evidence="5">PNPLA domain-containing protein</fullName>
    </recommendedName>
</protein>
<evidence type="ECO:0000256" key="1">
    <source>
        <dbReference type="ARBA" id="ARBA00022801"/>
    </source>
</evidence>
<comment type="caution">
    <text evidence="6">The sequence shown here is derived from an EMBL/GenBank/DDBJ whole genome shotgun (WGS) entry which is preliminary data.</text>
</comment>
<dbReference type="GO" id="GO:0016020">
    <property type="term" value="C:membrane"/>
    <property type="evidence" value="ECO:0007669"/>
    <property type="project" value="TreeGrafter"/>
</dbReference>
<dbReference type="GO" id="GO:0016042">
    <property type="term" value="P:lipid catabolic process"/>
    <property type="evidence" value="ECO:0007669"/>
    <property type="project" value="UniProtKB-KW"/>
</dbReference>
<dbReference type="GO" id="GO:0047499">
    <property type="term" value="F:calcium-independent phospholipase A2 activity"/>
    <property type="evidence" value="ECO:0007669"/>
    <property type="project" value="TreeGrafter"/>
</dbReference>
<name>A0A9P8RR31_9PEZI</name>
<feature type="short sequence motif" description="GXSXG" evidence="4">
    <location>
        <begin position="77"/>
        <end position="81"/>
    </location>
</feature>
<evidence type="ECO:0000313" key="7">
    <source>
        <dbReference type="Proteomes" id="UP000750711"/>
    </source>
</evidence>
<dbReference type="InterPro" id="IPR002641">
    <property type="entry name" value="PNPLA_dom"/>
</dbReference>
<evidence type="ECO:0000259" key="5">
    <source>
        <dbReference type="PROSITE" id="PS51635"/>
    </source>
</evidence>
<accession>A0A9P8RR31</accession>
<gene>
    <name evidence="6" type="ORF">GP486_003496</name>
</gene>
<keyword evidence="7" id="KW-1185">Reference proteome</keyword>
<dbReference type="InterPro" id="IPR016035">
    <property type="entry name" value="Acyl_Trfase/lysoPLipase"/>
</dbReference>
<feature type="short sequence motif" description="GXGXXG" evidence="4">
    <location>
        <begin position="35"/>
        <end position="40"/>
    </location>
</feature>
<keyword evidence="1" id="KW-0378">Hydrolase</keyword>
<organism evidence="6 7">
    <name type="scientific">Trichoglossum hirsutum</name>
    <dbReference type="NCBI Taxonomy" id="265104"/>
    <lineage>
        <taxon>Eukaryota</taxon>
        <taxon>Fungi</taxon>
        <taxon>Dikarya</taxon>
        <taxon>Ascomycota</taxon>
        <taxon>Pezizomycotina</taxon>
        <taxon>Geoglossomycetes</taxon>
        <taxon>Geoglossales</taxon>
        <taxon>Geoglossaceae</taxon>
        <taxon>Trichoglossum</taxon>
    </lineage>
</organism>
<dbReference type="Gene3D" id="3.40.1090.10">
    <property type="entry name" value="Cytosolic phospholipase A2 catalytic domain"/>
    <property type="match status" value="1"/>
</dbReference>
<dbReference type="SUPFAM" id="SSF52151">
    <property type="entry name" value="FabD/lysophospholipase-like"/>
    <property type="match status" value="1"/>
</dbReference>
<feature type="domain" description="PNPLA" evidence="5">
    <location>
        <begin position="31"/>
        <end position="178"/>
    </location>
</feature>
<dbReference type="Pfam" id="PF01734">
    <property type="entry name" value="Patatin"/>
    <property type="match status" value="1"/>
</dbReference>
<evidence type="ECO:0000313" key="6">
    <source>
        <dbReference type="EMBL" id="KAH0559980.1"/>
    </source>
</evidence>
<reference evidence="6" key="1">
    <citation type="submission" date="2021-03" db="EMBL/GenBank/DDBJ databases">
        <title>Comparative genomics and phylogenomic investigation of the class Geoglossomycetes provide insights into ecological specialization and systematics.</title>
        <authorList>
            <person name="Melie T."/>
            <person name="Pirro S."/>
            <person name="Miller A.N."/>
            <person name="Quandt A."/>
        </authorList>
    </citation>
    <scope>NUCLEOTIDE SEQUENCE</scope>
    <source>
        <strain evidence="6">CAQ_001_2017</strain>
    </source>
</reference>
<evidence type="ECO:0000256" key="4">
    <source>
        <dbReference type="PROSITE-ProRule" id="PRU01161"/>
    </source>
</evidence>
<dbReference type="GO" id="GO:0046486">
    <property type="term" value="P:glycerolipid metabolic process"/>
    <property type="evidence" value="ECO:0007669"/>
    <property type="project" value="UniProtKB-ARBA"/>
</dbReference>
<keyword evidence="2" id="KW-0442">Lipid degradation</keyword>
<dbReference type="PANTHER" id="PTHR24185">
    <property type="entry name" value="CALCIUM-INDEPENDENT PHOSPHOLIPASE A2-GAMMA"/>
    <property type="match status" value="1"/>
</dbReference>
<keyword evidence="3" id="KW-0443">Lipid metabolism</keyword>
<dbReference type="AlphaFoldDB" id="A0A9P8RR31"/>
<evidence type="ECO:0000256" key="2">
    <source>
        <dbReference type="ARBA" id="ARBA00022963"/>
    </source>
</evidence>
<proteinExistence type="predicted"/>
<dbReference type="EMBL" id="JAGHQM010000475">
    <property type="protein sequence ID" value="KAH0559980.1"/>
    <property type="molecule type" value="Genomic_DNA"/>
</dbReference>
<evidence type="ECO:0000256" key="3">
    <source>
        <dbReference type="ARBA" id="ARBA00023098"/>
    </source>
</evidence>
<dbReference type="PANTHER" id="PTHR24185:SF1">
    <property type="entry name" value="CALCIUM-INDEPENDENT PHOSPHOLIPASE A2-GAMMA"/>
    <property type="match status" value="1"/>
</dbReference>
<comment type="caution">
    <text evidence="4">Lacks conserved residue(s) required for the propagation of feature annotation.</text>
</comment>
<dbReference type="PROSITE" id="PS51635">
    <property type="entry name" value="PNPLA"/>
    <property type="match status" value="1"/>
</dbReference>
<sequence length="178" mass="19389">MAQASVPLRLLSLGKAVVSAFPQRNETADGIVLDGGGVRGLSSLYILRSIMRLLEVKAGDDVARPLLPCKYFDLIGGTSTGGLIAVMLGTLRMDIDTCIDEYLNIAQEIFAPGNIISLNRLGGFANAMIGTQRFDPEPLERAIKRLVRVYLGERAIFGEDTPFKFEASRDNRSPQCKV</sequence>
<dbReference type="GO" id="GO:0019369">
    <property type="term" value="P:arachidonate metabolic process"/>
    <property type="evidence" value="ECO:0007669"/>
    <property type="project" value="TreeGrafter"/>
</dbReference>